<dbReference type="EMBL" id="JABGBP010000435">
    <property type="protein sequence ID" value="NOL61103.1"/>
    <property type="molecule type" value="Genomic_DNA"/>
</dbReference>
<evidence type="ECO:0000313" key="9">
    <source>
        <dbReference type="Proteomes" id="UP000546917"/>
    </source>
</evidence>
<dbReference type="AlphaFoldDB" id="A0A1V0N6C2"/>
<organism evidence="6 8">
    <name type="scientific">Ferroplasma acidiphilum</name>
    <dbReference type="NCBI Taxonomy" id="74969"/>
    <lineage>
        <taxon>Archaea</taxon>
        <taxon>Methanobacteriati</taxon>
        <taxon>Thermoplasmatota</taxon>
        <taxon>Thermoplasmata</taxon>
        <taxon>Thermoplasmatales</taxon>
        <taxon>Ferroplasmaceae</taxon>
        <taxon>Ferroplasma</taxon>
    </lineage>
</organism>
<dbReference type="NCBIfam" id="TIGR00340">
    <property type="entry name" value="zpr1_rel"/>
    <property type="match status" value="1"/>
</dbReference>
<dbReference type="PANTHER" id="PTHR10876">
    <property type="entry name" value="ZINC FINGER PROTEIN ZPR1"/>
    <property type="match status" value="1"/>
</dbReference>
<name>A0A1V0N6C2_9ARCH</name>
<keyword evidence="8" id="KW-1185">Reference proteome</keyword>
<evidence type="ECO:0000256" key="3">
    <source>
        <dbReference type="ARBA" id="ARBA00022771"/>
    </source>
</evidence>
<evidence type="ECO:0000259" key="5">
    <source>
        <dbReference type="SMART" id="SM00709"/>
    </source>
</evidence>
<evidence type="ECO:0000256" key="2">
    <source>
        <dbReference type="ARBA" id="ARBA00022723"/>
    </source>
</evidence>
<dbReference type="KEGG" id="fai:FAD_1828"/>
<dbReference type="GeneID" id="16025108"/>
<dbReference type="InterPro" id="IPR056180">
    <property type="entry name" value="ZPR1_jr_dom"/>
</dbReference>
<evidence type="ECO:0000313" key="6">
    <source>
        <dbReference type="EMBL" id="ARD85667.1"/>
    </source>
</evidence>
<dbReference type="InterPro" id="IPR004457">
    <property type="entry name" value="Znf_ZPR1"/>
</dbReference>
<sequence length="166" mass="18821">MDEKKTESRCPNCNSFLYYIEADNEIPYEGKITIHTYVCKNCNYKNITIDRHEKGEPKIIKFKIKNKNDLKTIVYRSPDASVHIPELEAEISPGIASKGYITTIEGILTSIKEKLSIMGDDENINVLRQRIEGIISGAEESVTIILDDDSGQSRINSSRVEIIKKK</sequence>
<dbReference type="Proteomes" id="UP000192050">
    <property type="component" value="Chromosome"/>
</dbReference>
<reference evidence="6 8" key="1">
    <citation type="submission" date="2011-10" db="EMBL/GenBank/DDBJ databases">
        <title>Metabolic and evolutionary patterns in the extreme acidophile Ferroplasma acidiphilum.</title>
        <authorList>
            <person name="Golyshina O.V."/>
            <person name="Kozyavkin S.A."/>
            <person name="Tatusov R.L."/>
            <person name="Slesarev A.I."/>
            <person name="Golyshin P.N."/>
        </authorList>
    </citation>
    <scope>NUCLEOTIDE SEQUENCE [LARGE SCALE GENOMIC DNA]</scope>
    <source>
        <strain evidence="6">Berkeley</strain>
        <strain evidence="8">Y</strain>
    </source>
</reference>
<dbReference type="STRING" id="74969.FAD_1828"/>
<dbReference type="Proteomes" id="UP000546917">
    <property type="component" value="Unassembled WGS sequence"/>
</dbReference>
<keyword evidence="3" id="KW-0863">Zinc-finger</keyword>
<dbReference type="NCBIfam" id="TIGR00310">
    <property type="entry name" value="ZPR1_znf"/>
    <property type="match status" value="1"/>
</dbReference>
<keyword evidence="2" id="KW-0479">Metal-binding</keyword>
<keyword evidence="4" id="KW-0862">Zinc</keyword>
<dbReference type="RefSeq" id="WP_009886978.1">
    <property type="nucleotide sequence ID" value="NZ_CP015363.1"/>
</dbReference>
<dbReference type="InterPro" id="IPR042451">
    <property type="entry name" value="ZPR1_A/B_dom"/>
</dbReference>
<protein>
    <submittedName>
        <fullName evidence="6">C4-type Zn-finger-containing protein</fullName>
    </submittedName>
    <submittedName>
        <fullName evidence="7">ZPR1 zinc finger domain-containing protein</fullName>
    </submittedName>
</protein>
<accession>A0A1V0N6C2</accession>
<dbReference type="OrthoDB" id="14924at2157"/>
<gene>
    <name evidence="6" type="ORF">FAD_1828</name>
    <name evidence="7" type="ORF">HLB00_09765</name>
</gene>
<dbReference type="InterPro" id="IPR004470">
    <property type="entry name" value="ZPR1-like_arc"/>
</dbReference>
<comment type="similarity">
    <text evidence="1">Belongs to the ZPR1 family.</text>
</comment>
<proteinExistence type="inferred from homology"/>
<reference evidence="7 9" key="2">
    <citation type="submission" date="2020-05" db="EMBL/GenBank/DDBJ databases">
        <authorList>
            <person name="Zhang R."/>
        </authorList>
    </citation>
    <scope>NUCLEOTIDE SEQUENCE [LARGE SCALE GENOMIC DNA]</scope>
    <source>
        <strain evidence="7 9">DSM 28986</strain>
    </source>
</reference>
<dbReference type="Gene3D" id="2.60.120.1040">
    <property type="entry name" value="ZPR1, A/B domain"/>
    <property type="match status" value="1"/>
</dbReference>
<dbReference type="PANTHER" id="PTHR10876:SF0">
    <property type="entry name" value="ZINC FINGER PROTEIN ZPR1"/>
    <property type="match status" value="1"/>
</dbReference>
<dbReference type="EMBL" id="CP015363">
    <property type="protein sequence ID" value="ARD85667.1"/>
    <property type="molecule type" value="Genomic_DNA"/>
</dbReference>
<dbReference type="InterPro" id="IPR040141">
    <property type="entry name" value="ZPR1"/>
</dbReference>
<evidence type="ECO:0000313" key="8">
    <source>
        <dbReference type="Proteomes" id="UP000192050"/>
    </source>
</evidence>
<feature type="domain" description="Zinc finger ZPR1-type" evidence="5">
    <location>
        <begin position="8"/>
        <end position="157"/>
    </location>
</feature>
<dbReference type="Pfam" id="PF22794">
    <property type="entry name" value="jr-ZPR1"/>
    <property type="match status" value="1"/>
</dbReference>
<evidence type="ECO:0000313" key="7">
    <source>
        <dbReference type="EMBL" id="NOL61103.1"/>
    </source>
</evidence>
<dbReference type="GO" id="GO:0008270">
    <property type="term" value="F:zinc ion binding"/>
    <property type="evidence" value="ECO:0007669"/>
    <property type="project" value="UniProtKB-KW"/>
</dbReference>
<evidence type="ECO:0000256" key="1">
    <source>
        <dbReference type="ARBA" id="ARBA00008354"/>
    </source>
</evidence>
<evidence type="ECO:0000256" key="4">
    <source>
        <dbReference type="ARBA" id="ARBA00022833"/>
    </source>
</evidence>
<dbReference type="SMART" id="SM00709">
    <property type="entry name" value="Zpr1"/>
    <property type="match status" value="1"/>
</dbReference>